<evidence type="ECO:0000313" key="1">
    <source>
        <dbReference type="EMBL" id="KGN00197.1"/>
    </source>
</evidence>
<reference evidence="1 2" key="1">
    <citation type="submission" date="2014-01" db="EMBL/GenBank/DDBJ databases">
        <title>Plasmidome dynamics in the species complex Clostridium novyi sensu lato converts strains of independent lineages into distinctly different pathogens.</title>
        <authorList>
            <person name="Skarin H."/>
            <person name="Segerman B."/>
        </authorList>
    </citation>
    <scope>NUCLEOTIDE SEQUENCE [LARGE SCALE GENOMIC DNA]</scope>
    <source>
        <strain evidence="1 2">DC5</strain>
    </source>
</reference>
<name>A0A0A0IIZ4_CLOBO</name>
<dbReference type="Proteomes" id="UP000030014">
    <property type="component" value="Unassembled WGS sequence"/>
</dbReference>
<evidence type="ECO:0000313" key="2">
    <source>
        <dbReference type="Proteomes" id="UP000030014"/>
    </source>
</evidence>
<organism evidence="1 2">
    <name type="scientific">Clostridium botulinum C/D str. DC5</name>
    <dbReference type="NCBI Taxonomy" id="1443128"/>
    <lineage>
        <taxon>Bacteria</taxon>
        <taxon>Bacillati</taxon>
        <taxon>Bacillota</taxon>
        <taxon>Clostridia</taxon>
        <taxon>Eubacteriales</taxon>
        <taxon>Clostridiaceae</taxon>
        <taxon>Clostridium</taxon>
    </lineage>
</organism>
<gene>
    <name evidence="1" type="ORF">Z955_04165</name>
</gene>
<proteinExistence type="predicted"/>
<dbReference type="RefSeq" id="WP_039257456.1">
    <property type="nucleotide sequence ID" value="NZ_JDRY01000023.1"/>
</dbReference>
<sequence length="145" mass="16249">MIINENQLISNHIYQYLNAPAKSITITNNGGYVAFFTVDFYINSKLYTHKSPNLTYGKSFKIIYGLNARQIRITAYCYTATGDTKLICKKASYTPVTLCFSLKGTVLNPTCTEVSCPPDNSIPPELPPQNPCCYCYCCCCSKMFN</sequence>
<dbReference type="InterPro" id="IPR038700">
    <property type="entry name" value="Thiol_cytolys_C_sf"/>
</dbReference>
<accession>A0A0A0IIZ4</accession>
<dbReference type="EMBL" id="JDRY01000023">
    <property type="protein sequence ID" value="KGN00197.1"/>
    <property type="molecule type" value="Genomic_DNA"/>
</dbReference>
<protein>
    <submittedName>
        <fullName evidence="1">Uncharacterized protein</fullName>
    </submittedName>
</protein>
<comment type="caution">
    <text evidence="1">The sequence shown here is derived from an EMBL/GenBank/DDBJ whole genome shotgun (WGS) entry which is preliminary data.</text>
</comment>
<dbReference type="Gene3D" id="2.60.40.1430">
    <property type="entry name" value="Perfringolysin, domain 4"/>
    <property type="match status" value="1"/>
</dbReference>
<dbReference type="AlphaFoldDB" id="A0A0A0IIZ4"/>